<name>A0ABR4EW45_9PEZI</name>
<feature type="transmembrane region" description="Helical" evidence="7">
    <location>
        <begin position="459"/>
        <end position="482"/>
    </location>
</feature>
<feature type="domain" description="Major facilitator superfamily (MFS) profile" evidence="8">
    <location>
        <begin position="72"/>
        <end position="554"/>
    </location>
</feature>
<feature type="transmembrane region" description="Helical" evidence="7">
    <location>
        <begin position="430"/>
        <end position="453"/>
    </location>
</feature>
<feature type="transmembrane region" description="Helical" evidence="7">
    <location>
        <begin position="503"/>
        <end position="520"/>
    </location>
</feature>
<feature type="transmembrane region" description="Helical" evidence="7">
    <location>
        <begin position="118"/>
        <end position="138"/>
    </location>
</feature>
<proteinExistence type="inferred from homology"/>
<evidence type="ECO:0000256" key="4">
    <source>
        <dbReference type="ARBA" id="ARBA00022989"/>
    </source>
</evidence>
<protein>
    <recommendedName>
        <fullName evidence="8">Major facilitator superfamily (MFS) profile domain-containing protein</fullName>
    </recommendedName>
</protein>
<comment type="subcellular location">
    <subcellularLocation>
        <location evidence="1">Membrane</location>
        <topology evidence="1">Multi-pass membrane protein</topology>
    </subcellularLocation>
</comment>
<accession>A0ABR4EW45</accession>
<feature type="transmembrane region" description="Helical" evidence="7">
    <location>
        <begin position="150"/>
        <end position="168"/>
    </location>
</feature>
<feature type="compositionally biased region" description="Polar residues" evidence="6">
    <location>
        <begin position="1"/>
        <end position="16"/>
    </location>
</feature>
<dbReference type="InterPro" id="IPR050360">
    <property type="entry name" value="MFS_Sugar_Transporters"/>
</dbReference>
<dbReference type="Proteomes" id="UP001600888">
    <property type="component" value="Unassembled WGS sequence"/>
</dbReference>
<sequence length="592" mass="65959">MSKEISSIMSHGSPTPTGEKVETIDGQLVDPNRPSLDKIRAFTKAEARAANIAEHEQTFRHALSANKKAVFWSLVISMAIVMEGYDTALMPQFYGYPSFQKRYGEFFPDIGEWSLTGAWQAGLSNAQAIGVILGGFINGWASSMFGYKKMMLVALFWINSTIFIVFFAPTIYVLLIGQFLCGLGWGVFATTGPAYASEVCPLALRGYLTVYNNLCWAMGQLIANGVLKALVNNSSQWSYRIPFAVQWAWPLPLFVLVAFSPESPWWLAKKERYGDAAISLHRLSNRTESDVQNSLAQIVYTIRLEKARIARSKEKAAAARPASARNNTASQTHHSNSWLARFTRHRELQSGSTYRDCFRGLDRRRTEICCVAFAGQMLSGAQFAYGPSYFYLQAGMSVDNAYKLAVVSPALAFIGTVSSWVLLTYFGRRIIYLCGISGMTVVLCLIGIISVVTHSNAGLWVQAALCLVWQLVYSLTLGPITYSIIAETSAMHLRAKTVVLARNTYNVVTVASLVIEPYLINPTELDLQGKTAFFWAATAALTTVWAYFRLPEVKDRTYEELDVLFAKKLSARKFKSAEVHVYEDSEYQIFLD</sequence>
<dbReference type="PANTHER" id="PTHR48022">
    <property type="entry name" value="PLASTIDIC GLUCOSE TRANSPORTER 4"/>
    <property type="match status" value="1"/>
</dbReference>
<evidence type="ECO:0000256" key="2">
    <source>
        <dbReference type="ARBA" id="ARBA00010992"/>
    </source>
</evidence>
<keyword evidence="5 7" id="KW-0472">Membrane</keyword>
<keyword evidence="4 7" id="KW-1133">Transmembrane helix</keyword>
<feature type="transmembrane region" description="Helical" evidence="7">
    <location>
        <begin position="532"/>
        <end position="548"/>
    </location>
</feature>
<evidence type="ECO:0000259" key="8">
    <source>
        <dbReference type="PROSITE" id="PS50850"/>
    </source>
</evidence>
<dbReference type="PROSITE" id="PS50850">
    <property type="entry name" value="MFS"/>
    <property type="match status" value="1"/>
</dbReference>
<dbReference type="InterPro" id="IPR036259">
    <property type="entry name" value="MFS_trans_sf"/>
</dbReference>
<gene>
    <name evidence="9" type="ORF">FJTKL_06629</name>
</gene>
<feature type="transmembrane region" description="Helical" evidence="7">
    <location>
        <begin position="69"/>
        <end position="85"/>
    </location>
</feature>
<comment type="similarity">
    <text evidence="2">Belongs to the major facilitator superfamily. Sugar transporter (TC 2.A.1.1) family.</text>
</comment>
<feature type="transmembrane region" description="Helical" evidence="7">
    <location>
        <begin position="404"/>
        <end position="423"/>
    </location>
</feature>
<dbReference type="EMBL" id="JBAWTH010000023">
    <property type="protein sequence ID" value="KAL2286629.1"/>
    <property type="molecule type" value="Genomic_DNA"/>
</dbReference>
<dbReference type="InterPro" id="IPR020846">
    <property type="entry name" value="MFS_dom"/>
</dbReference>
<dbReference type="Gene3D" id="1.20.1250.20">
    <property type="entry name" value="MFS general substrate transporter like domains"/>
    <property type="match status" value="1"/>
</dbReference>
<evidence type="ECO:0000313" key="9">
    <source>
        <dbReference type="EMBL" id="KAL2286629.1"/>
    </source>
</evidence>
<reference evidence="9 10" key="1">
    <citation type="submission" date="2024-03" db="EMBL/GenBank/DDBJ databases">
        <title>A high-quality draft genome sequence of Diaporthe vaccinii, a causative agent of upright dieback and viscid rot disease in cranberry plants.</title>
        <authorList>
            <person name="Sarrasin M."/>
            <person name="Lang B.F."/>
            <person name="Burger G."/>
        </authorList>
    </citation>
    <scope>NUCLEOTIDE SEQUENCE [LARGE SCALE GENOMIC DNA]</scope>
    <source>
        <strain evidence="9 10">IS7</strain>
    </source>
</reference>
<evidence type="ECO:0000313" key="10">
    <source>
        <dbReference type="Proteomes" id="UP001600888"/>
    </source>
</evidence>
<dbReference type="InterPro" id="IPR005829">
    <property type="entry name" value="Sugar_transporter_CS"/>
</dbReference>
<dbReference type="Pfam" id="PF00083">
    <property type="entry name" value="Sugar_tr"/>
    <property type="match status" value="2"/>
</dbReference>
<dbReference type="InterPro" id="IPR005828">
    <property type="entry name" value="MFS_sugar_transport-like"/>
</dbReference>
<evidence type="ECO:0000256" key="7">
    <source>
        <dbReference type="SAM" id="Phobius"/>
    </source>
</evidence>
<evidence type="ECO:0000256" key="3">
    <source>
        <dbReference type="ARBA" id="ARBA00022692"/>
    </source>
</evidence>
<evidence type="ECO:0000256" key="5">
    <source>
        <dbReference type="ARBA" id="ARBA00023136"/>
    </source>
</evidence>
<dbReference type="PANTHER" id="PTHR48022:SF83">
    <property type="entry name" value="MAJOR FACILITATOR SUPERFAMILY (MFS) PROFILE DOMAIN-CONTAINING PROTEIN"/>
    <property type="match status" value="1"/>
</dbReference>
<evidence type="ECO:0000256" key="1">
    <source>
        <dbReference type="ARBA" id="ARBA00004141"/>
    </source>
</evidence>
<feature type="transmembrane region" description="Helical" evidence="7">
    <location>
        <begin position="368"/>
        <end position="392"/>
    </location>
</feature>
<feature type="region of interest" description="Disordered" evidence="6">
    <location>
        <begin position="1"/>
        <end position="23"/>
    </location>
</feature>
<feature type="region of interest" description="Disordered" evidence="6">
    <location>
        <begin position="316"/>
        <end position="335"/>
    </location>
</feature>
<dbReference type="SUPFAM" id="SSF103473">
    <property type="entry name" value="MFS general substrate transporter"/>
    <property type="match status" value="1"/>
</dbReference>
<keyword evidence="3 7" id="KW-0812">Transmembrane</keyword>
<comment type="caution">
    <text evidence="9">The sequence shown here is derived from an EMBL/GenBank/DDBJ whole genome shotgun (WGS) entry which is preliminary data.</text>
</comment>
<keyword evidence="10" id="KW-1185">Reference proteome</keyword>
<organism evidence="9 10">
    <name type="scientific">Diaporthe vaccinii</name>
    <dbReference type="NCBI Taxonomy" id="105482"/>
    <lineage>
        <taxon>Eukaryota</taxon>
        <taxon>Fungi</taxon>
        <taxon>Dikarya</taxon>
        <taxon>Ascomycota</taxon>
        <taxon>Pezizomycotina</taxon>
        <taxon>Sordariomycetes</taxon>
        <taxon>Sordariomycetidae</taxon>
        <taxon>Diaporthales</taxon>
        <taxon>Diaporthaceae</taxon>
        <taxon>Diaporthe</taxon>
        <taxon>Diaporthe eres species complex</taxon>
    </lineage>
</organism>
<feature type="compositionally biased region" description="Low complexity" evidence="6">
    <location>
        <begin position="318"/>
        <end position="330"/>
    </location>
</feature>
<evidence type="ECO:0000256" key="6">
    <source>
        <dbReference type="SAM" id="MobiDB-lite"/>
    </source>
</evidence>
<dbReference type="PROSITE" id="PS00217">
    <property type="entry name" value="SUGAR_TRANSPORT_2"/>
    <property type="match status" value="1"/>
</dbReference>